<dbReference type="EMBL" id="AOCG01000002">
    <property type="protein sequence ID" value="EUJ21515.1"/>
    <property type="molecule type" value="Genomic_DNA"/>
</dbReference>
<evidence type="ECO:0000313" key="2">
    <source>
        <dbReference type="EMBL" id="EUJ21515.1"/>
    </source>
</evidence>
<keyword evidence="1" id="KW-1133">Transmembrane helix</keyword>
<sequence length="65" mass="7654">MDKLKTVLLTSFALEKKRGLFIACFLLFLSLSNTFLLCEKPEDRGLELFFQQKISRLFFISPFFI</sequence>
<keyword evidence="1" id="KW-0472">Membrane</keyword>
<evidence type="ECO:0000313" key="3">
    <source>
        <dbReference type="Proteomes" id="UP000019246"/>
    </source>
</evidence>
<gene>
    <name evidence="2" type="ORF">MAQA_02232</name>
</gene>
<comment type="caution">
    <text evidence="2">The sequence shown here is derived from an EMBL/GenBank/DDBJ whole genome shotgun (WGS) entry which is preliminary data.</text>
</comment>
<keyword evidence="1" id="KW-0812">Transmembrane</keyword>
<feature type="transmembrane region" description="Helical" evidence="1">
    <location>
        <begin position="20"/>
        <end position="38"/>
    </location>
</feature>
<proteinExistence type="predicted"/>
<accession>W7B9Z9</accession>
<dbReference type="AlphaFoldDB" id="W7B9Z9"/>
<reference evidence="2 3" key="1">
    <citation type="journal article" date="2014" name="Int. J. Syst. Evol. Microbiol.">
        <title>Listeria floridensis sp. nov., Listeria aquatica sp. nov., Listeria cornellensis sp. nov., Listeria riparia sp. nov. and Listeria grandensis sp. nov., from agricultural and natural environments.</title>
        <authorList>
            <person name="den Bakker H.C."/>
            <person name="Warchocki S."/>
            <person name="Wright E.M."/>
            <person name="Allred A.F."/>
            <person name="Ahlstrom C."/>
            <person name="Manuel C.S."/>
            <person name="Stasiewicz M.J."/>
            <person name="Burrell A."/>
            <person name="Roof S."/>
            <person name="Strawn L."/>
            <person name="Fortes E.D."/>
            <person name="Nightingale K.K."/>
            <person name="Kephart D."/>
            <person name="Wiedmann M."/>
        </authorList>
    </citation>
    <scope>NUCLEOTIDE SEQUENCE [LARGE SCALE GENOMIC DNA]</scope>
    <source>
        <strain evidence="2 3">FSL S10-1188</strain>
    </source>
</reference>
<protein>
    <submittedName>
        <fullName evidence="2">Uncharacterized protein</fullName>
    </submittedName>
</protein>
<name>W7B9Z9_9LIST</name>
<dbReference type="Proteomes" id="UP000019246">
    <property type="component" value="Unassembled WGS sequence"/>
</dbReference>
<keyword evidence="3" id="KW-1185">Reference proteome</keyword>
<organism evidence="2 3">
    <name type="scientific">Listeria aquatica FSL S10-1188</name>
    <dbReference type="NCBI Taxonomy" id="1265818"/>
    <lineage>
        <taxon>Bacteria</taxon>
        <taxon>Bacillati</taxon>
        <taxon>Bacillota</taxon>
        <taxon>Bacilli</taxon>
        <taxon>Bacillales</taxon>
        <taxon>Listeriaceae</taxon>
        <taxon>Listeria</taxon>
    </lineage>
</organism>
<evidence type="ECO:0000256" key="1">
    <source>
        <dbReference type="SAM" id="Phobius"/>
    </source>
</evidence>